<dbReference type="GO" id="GO:0003677">
    <property type="term" value="F:DNA binding"/>
    <property type="evidence" value="ECO:0007669"/>
    <property type="project" value="UniProtKB-UniRule"/>
</dbReference>
<feature type="coiled-coil region" evidence="8">
    <location>
        <begin position="5"/>
        <end position="32"/>
    </location>
</feature>
<dbReference type="Gene3D" id="3.10.50.30">
    <property type="entry name" value="Transcription elongation factor, GreA/GreB, C-terminal domain"/>
    <property type="match status" value="1"/>
</dbReference>
<dbReference type="SUPFAM" id="SSF46557">
    <property type="entry name" value="GreA transcript cleavage protein, N-terminal domain"/>
    <property type="match status" value="1"/>
</dbReference>
<evidence type="ECO:0000259" key="11">
    <source>
        <dbReference type="Pfam" id="PF03449"/>
    </source>
</evidence>
<sequence length="157" mass="17990">MAETYKLTKEGYEKLKAEKDELKNRLMGEIAEKIKSARELGDLSENSEYEEAKNEQGKIDSRIKEIEYILDNSEILEDEEGNNTEVKLGKIVKIHDYGLKIDKEFRLVTPQEADIKKDKISTESIIGKNILGKKINDTVVIKTLNGKNKKIKILNIH</sequence>
<dbReference type="Gene3D" id="1.10.287.180">
    <property type="entry name" value="Transcription elongation factor, GreA/GreB, N-terminal domain"/>
    <property type="match status" value="1"/>
</dbReference>
<dbReference type="NCBIfam" id="TIGR01462">
    <property type="entry name" value="greA"/>
    <property type="match status" value="1"/>
</dbReference>
<keyword evidence="12" id="KW-0251">Elongation factor</keyword>
<feature type="domain" description="Transcription elongation factor GreA/GreB C-terminal" evidence="10">
    <location>
        <begin position="83"/>
        <end position="157"/>
    </location>
</feature>
<comment type="function">
    <text evidence="6 8 9">Necessary for efficient RNA polymerase transcription elongation past template-encoded arresting sites. The arresting sites in DNA have the property of trapping a certain fraction of elongating RNA polymerases that pass through, resulting in locked ternary complexes. Cleavage of the nascent transcript by cleavage factors such as GreA or GreB allows the resumption of elongation from the new 3'terminus. GreA releases sequences of 2 to 3 nucleotides.</text>
</comment>
<dbReference type="Pfam" id="PF01272">
    <property type="entry name" value="GreA_GreB"/>
    <property type="match status" value="1"/>
</dbReference>
<organism evidence="12 13">
    <name type="scientific">Tepiditoga spiralis</name>
    <dbReference type="NCBI Taxonomy" id="2108365"/>
    <lineage>
        <taxon>Bacteria</taxon>
        <taxon>Thermotogati</taxon>
        <taxon>Thermotogota</taxon>
        <taxon>Thermotogae</taxon>
        <taxon>Petrotogales</taxon>
        <taxon>Petrotogaceae</taxon>
        <taxon>Tepiditoga</taxon>
    </lineage>
</organism>
<feature type="domain" description="Transcription elongation factor GreA/GreB N-terminal" evidence="11">
    <location>
        <begin position="6"/>
        <end position="75"/>
    </location>
</feature>
<dbReference type="GO" id="GO:0003746">
    <property type="term" value="F:translation elongation factor activity"/>
    <property type="evidence" value="ECO:0007669"/>
    <property type="project" value="UniProtKB-KW"/>
</dbReference>
<dbReference type="InterPro" id="IPR001437">
    <property type="entry name" value="Tscrpt_elong_fac_GreA/B_C"/>
</dbReference>
<evidence type="ECO:0000256" key="2">
    <source>
        <dbReference type="ARBA" id="ARBA00013729"/>
    </source>
</evidence>
<evidence type="ECO:0000256" key="7">
    <source>
        <dbReference type="ARBA" id="ARBA00030776"/>
    </source>
</evidence>
<dbReference type="FunCoup" id="A0A7G1G590">
    <property type="interactions" value="264"/>
</dbReference>
<dbReference type="PIRSF" id="PIRSF006092">
    <property type="entry name" value="GreA_GreB"/>
    <property type="match status" value="1"/>
</dbReference>
<keyword evidence="12" id="KW-0648">Protein biosynthesis</keyword>
<dbReference type="InterPro" id="IPR036953">
    <property type="entry name" value="GreA/GreB_C_sf"/>
</dbReference>
<keyword evidence="3 8" id="KW-0805">Transcription regulation</keyword>
<name>A0A7G1G590_9BACT</name>
<dbReference type="NCBIfam" id="NF001263">
    <property type="entry name" value="PRK00226.1-4"/>
    <property type="match status" value="1"/>
</dbReference>
<evidence type="ECO:0000256" key="9">
    <source>
        <dbReference type="RuleBase" id="RU000556"/>
    </source>
</evidence>
<keyword evidence="13" id="KW-1185">Reference proteome</keyword>
<dbReference type="GO" id="GO:0032784">
    <property type="term" value="P:regulation of DNA-templated transcription elongation"/>
    <property type="evidence" value="ECO:0007669"/>
    <property type="project" value="UniProtKB-UniRule"/>
</dbReference>
<comment type="similarity">
    <text evidence="1 8 9">Belongs to the GreA/GreB family.</text>
</comment>
<dbReference type="InterPro" id="IPR023459">
    <property type="entry name" value="Tscrpt_elong_fac_GreA/B_fam"/>
</dbReference>
<evidence type="ECO:0000256" key="4">
    <source>
        <dbReference type="ARBA" id="ARBA00023125"/>
    </source>
</evidence>
<evidence type="ECO:0000313" key="12">
    <source>
        <dbReference type="EMBL" id="BBE30436.1"/>
    </source>
</evidence>
<dbReference type="KEGG" id="ocy:OSSY52_05770"/>
<keyword evidence="4 8" id="KW-0238">DNA-binding</keyword>
<dbReference type="InterPro" id="IPR022691">
    <property type="entry name" value="Tscrpt_elong_fac_GreA/B_N"/>
</dbReference>
<dbReference type="GO" id="GO:0070063">
    <property type="term" value="F:RNA polymerase binding"/>
    <property type="evidence" value="ECO:0007669"/>
    <property type="project" value="InterPro"/>
</dbReference>
<dbReference type="GO" id="GO:0006354">
    <property type="term" value="P:DNA-templated transcription elongation"/>
    <property type="evidence" value="ECO:0007669"/>
    <property type="project" value="TreeGrafter"/>
</dbReference>
<keyword evidence="5 8" id="KW-0804">Transcription</keyword>
<dbReference type="PANTHER" id="PTHR30437:SF4">
    <property type="entry name" value="TRANSCRIPTION ELONGATION FACTOR GREA"/>
    <property type="match status" value="1"/>
</dbReference>
<dbReference type="InterPro" id="IPR028624">
    <property type="entry name" value="Tscrpt_elong_fac_GreA/B"/>
</dbReference>
<dbReference type="AlphaFoldDB" id="A0A7G1G590"/>
<dbReference type="InParanoid" id="A0A7G1G590"/>
<dbReference type="SUPFAM" id="SSF54534">
    <property type="entry name" value="FKBP-like"/>
    <property type="match status" value="1"/>
</dbReference>
<dbReference type="InterPro" id="IPR006359">
    <property type="entry name" value="Tscrpt_elong_fac_GreA"/>
</dbReference>
<proteinExistence type="inferred from homology"/>
<reference evidence="12 13" key="1">
    <citation type="submission" date="2018-06" db="EMBL/GenBank/DDBJ databases">
        <title>Genome sequencing of Oceanotoga sp. sy52.</title>
        <authorList>
            <person name="Mori K."/>
        </authorList>
    </citation>
    <scope>NUCLEOTIDE SEQUENCE [LARGE SCALE GENOMIC DNA]</scope>
    <source>
        <strain evidence="13">sy52</strain>
    </source>
</reference>
<protein>
    <recommendedName>
        <fullName evidence="2 8">Transcription elongation factor GreA</fullName>
    </recommendedName>
    <alternativeName>
        <fullName evidence="7 8">Transcript cleavage factor GreA</fullName>
    </alternativeName>
</protein>
<dbReference type="HAMAP" id="MF_00105">
    <property type="entry name" value="GreA_GreB"/>
    <property type="match status" value="1"/>
</dbReference>
<dbReference type="InterPro" id="IPR036805">
    <property type="entry name" value="Tscrpt_elong_fac_GreA/B_N_sf"/>
</dbReference>
<dbReference type="PANTHER" id="PTHR30437">
    <property type="entry name" value="TRANSCRIPTION ELONGATION FACTOR GREA"/>
    <property type="match status" value="1"/>
</dbReference>
<accession>A0A7G1G590</accession>
<dbReference type="RefSeq" id="WP_190615532.1">
    <property type="nucleotide sequence ID" value="NZ_AP018712.1"/>
</dbReference>
<evidence type="ECO:0000256" key="8">
    <source>
        <dbReference type="HAMAP-Rule" id="MF_00105"/>
    </source>
</evidence>
<evidence type="ECO:0000256" key="1">
    <source>
        <dbReference type="ARBA" id="ARBA00008213"/>
    </source>
</evidence>
<evidence type="ECO:0000256" key="3">
    <source>
        <dbReference type="ARBA" id="ARBA00023015"/>
    </source>
</evidence>
<keyword evidence="8" id="KW-0175">Coiled coil</keyword>
<dbReference type="EMBL" id="AP018712">
    <property type="protein sequence ID" value="BBE30436.1"/>
    <property type="molecule type" value="Genomic_DNA"/>
</dbReference>
<evidence type="ECO:0000256" key="5">
    <source>
        <dbReference type="ARBA" id="ARBA00023163"/>
    </source>
</evidence>
<dbReference type="Pfam" id="PF03449">
    <property type="entry name" value="GreA_GreB_N"/>
    <property type="match status" value="1"/>
</dbReference>
<dbReference type="Proteomes" id="UP000516361">
    <property type="component" value="Chromosome"/>
</dbReference>
<evidence type="ECO:0000259" key="10">
    <source>
        <dbReference type="Pfam" id="PF01272"/>
    </source>
</evidence>
<evidence type="ECO:0000313" key="13">
    <source>
        <dbReference type="Proteomes" id="UP000516361"/>
    </source>
</evidence>
<dbReference type="FunFam" id="1.10.287.180:FF:000001">
    <property type="entry name" value="Transcription elongation factor GreA"/>
    <property type="match status" value="1"/>
</dbReference>
<evidence type="ECO:0000256" key="6">
    <source>
        <dbReference type="ARBA" id="ARBA00024916"/>
    </source>
</evidence>
<gene>
    <name evidence="8 12" type="primary">greA</name>
    <name evidence="12" type="ORF">OSSY52_05770</name>
</gene>